<feature type="compositionally biased region" description="Low complexity" evidence="1">
    <location>
        <begin position="729"/>
        <end position="752"/>
    </location>
</feature>
<feature type="region of interest" description="Disordered" evidence="1">
    <location>
        <begin position="1054"/>
        <end position="1086"/>
    </location>
</feature>
<feature type="region of interest" description="Disordered" evidence="1">
    <location>
        <begin position="825"/>
        <end position="848"/>
    </location>
</feature>
<feature type="region of interest" description="Disordered" evidence="1">
    <location>
        <begin position="944"/>
        <end position="978"/>
    </location>
</feature>
<feature type="region of interest" description="Disordered" evidence="1">
    <location>
        <begin position="682"/>
        <end position="784"/>
    </location>
</feature>
<feature type="compositionally biased region" description="Polar residues" evidence="1">
    <location>
        <begin position="318"/>
        <end position="329"/>
    </location>
</feature>
<name>A0ABY7CGV2_9BASI</name>
<feature type="region of interest" description="Disordered" evidence="1">
    <location>
        <begin position="288"/>
        <end position="407"/>
    </location>
</feature>
<dbReference type="RefSeq" id="XP_053018732.1">
    <property type="nucleotide sequence ID" value="XM_053167524.1"/>
</dbReference>
<dbReference type="GeneID" id="77808419"/>
<gene>
    <name evidence="2" type="ORF">PtA15_3A546</name>
</gene>
<evidence type="ECO:0008006" key="4">
    <source>
        <dbReference type="Google" id="ProtNLM"/>
    </source>
</evidence>
<organism evidence="2 3">
    <name type="scientific">Puccinia triticina</name>
    <dbReference type="NCBI Taxonomy" id="208348"/>
    <lineage>
        <taxon>Eukaryota</taxon>
        <taxon>Fungi</taxon>
        <taxon>Dikarya</taxon>
        <taxon>Basidiomycota</taxon>
        <taxon>Pucciniomycotina</taxon>
        <taxon>Pucciniomycetes</taxon>
        <taxon>Pucciniales</taxon>
        <taxon>Pucciniaceae</taxon>
        <taxon>Puccinia</taxon>
    </lineage>
</organism>
<keyword evidence="3" id="KW-1185">Reference proteome</keyword>
<feature type="compositionally biased region" description="Low complexity" evidence="1">
    <location>
        <begin position="153"/>
        <end position="162"/>
    </location>
</feature>
<feature type="compositionally biased region" description="Basic and acidic residues" evidence="1">
    <location>
        <begin position="953"/>
        <end position="962"/>
    </location>
</feature>
<dbReference type="Proteomes" id="UP001164743">
    <property type="component" value="Chromosome 3A"/>
</dbReference>
<feature type="compositionally biased region" description="Polar residues" evidence="1">
    <location>
        <begin position="682"/>
        <end position="702"/>
    </location>
</feature>
<feature type="region of interest" description="Disordered" evidence="1">
    <location>
        <begin position="181"/>
        <end position="263"/>
    </location>
</feature>
<reference evidence="2" key="1">
    <citation type="submission" date="2022-10" db="EMBL/GenBank/DDBJ databases">
        <title>Puccinia triticina Genome sequencing and assembly.</title>
        <authorList>
            <person name="Li C."/>
        </authorList>
    </citation>
    <scope>NUCLEOTIDE SEQUENCE</scope>
    <source>
        <strain evidence="2">Pt15</strain>
    </source>
</reference>
<accession>A0ABY7CGV2</accession>
<proteinExistence type="predicted"/>
<feature type="region of interest" description="Disordered" evidence="1">
    <location>
        <begin position="143"/>
        <end position="166"/>
    </location>
</feature>
<feature type="compositionally biased region" description="Basic and acidic residues" evidence="1">
    <location>
        <begin position="330"/>
        <end position="344"/>
    </location>
</feature>
<feature type="region of interest" description="Disordered" evidence="1">
    <location>
        <begin position="995"/>
        <end position="1017"/>
    </location>
</feature>
<evidence type="ECO:0000313" key="2">
    <source>
        <dbReference type="EMBL" id="WAQ83177.1"/>
    </source>
</evidence>
<feature type="region of interest" description="Disordered" evidence="1">
    <location>
        <begin position="524"/>
        <end position="551"/>
    </location>
</feature>
<feature type="compositionally biased region" description="Polar residues" evidence="1">
    <location>
        <begin position="524"/>
        <end position="536"/>
    </location>
</feature>
<evidence type="ECO:0000256" key="1">
    <source>
        <dbReference type="SAM" id="MobiDB-lite"/>
    </source>
</evidence>
<evidence type="ECO:0000313" key="3">
    <source>
        <dbReference type="Proteomes" id="UP001164743"/>
    </source>
</evidence>
<feature type="compositionally biased region" description="Basic and acidic residues" evidence="1">
    <location>
        <begin position="542"/>
        <end position="551"/>
    </location>
</feature>
<sequence length="1171" mass="129277">MPSRSTLVSPRRLRLTSACRKQINQSAAKSVSQSQEAFISKLLDDCEHGIWKPSDQLRVVDLRPILKHYGVNISQAKRKTLVDNYNILVAKKQGQSHLRNNVYTEVPTGSTQKKRKRAQNFENEDWLSAVWKKQCCTNKTVDRKTATTKHQLDSSLQRPPSSRSRDADLLTLGLVKARVLPGTSTQDDDDNSSTDVPLASLPQPKRADSRDLPTLGHVEARVLPGTPNQDDDNDSSTDVPLASLPQPKRVDSRDLPTLGHVKAGPRITHSPFTDALNTIADSVLGKRKWSNVDPNPANPERSIKQPRIMSDDVEPVFNTHNRTDQSSNDAHPKSPKQDFNHHNDNTSSDGEPLATLNKRPPAPNSNCNNHFSSGKDLSPASLADCTSSSSTDHKSQEPKVKLDKGKQRVQNTFNAKEGLNAVGLGSTNACDALPASHHSTQLSAFNHVGETSIRTVGTLPTTNVFSEFLNTPSPASFPMDLCPAAETRHITPIQINPEPCRFHPIEIEPLQIERRLPVTTQEQNFNGVEGSSSSANLPGPLEDPRKSDMDVDQSVDKRNLNESRAHLEDSRLSEVHAYLSLECTQVRSNSHPVLLIYIQPNPLTAIVLTVLANPLIATKKENMVAIFRAIMATPQTMNSMLSTIIATPQVMMNLMLSASFCLNQRSQHLRYQIQNPIDLTKLSLNSPNSESTHLSAGKSNHQQDSDPDYSPKSQDIDELAASENASEQSRISRSSVARAPPADSDSPQSASDLLNPGGEDEVSESQGAHNTSLSGAPDMPVWTPGHLLTKKQILEILKQHNVPHKGWDKKEILVKIYTRFCKSEDQAKKQSNSDKPIPSTAPNEPNQPQVISEATIASTPRCVFEQFLNDELRELLEPFSTSTGSLSRNKLILLCDSYVNRNQPLKIRNCAHLQEGVSTPCSNADDQLPMDVDSPQPILKEPCESTVAQSEPMDWRLSKDPPHQYGDPSEPADLNASPNATPTLYSMELTEVNLQGGSDTRSCQPAKLTTSQKTPRGGRLAELVRMHVRTLFGLKTKQKIPPPLSKAEAQKWVDHPESNSEDSGCSTIESNGGTDDSPFPYPDGPGHANATLSTLKFLRWEMDRYGVSSFRPDLAKPWGSPQNSFLWNLAIKTFIQLVKRGEYSGISLDQYSRTTIQDAIRNHVVHRWQKP</sequence>
<feature type="compositionally biased region" description="Basic and acidic residues" evidence="1">
    <location>
        <begin position="391"/>
        <end position="406"/>
    </location>
</feature>
<feature type="compositionally biased region" description="Polar residues" evidence="1">
    <location>
        <begin position="1061"/>
        <end position="1074"/>
    </location>
</feature>
<dbReference type="EMBL" id="CP110423">
    <property type="protein sequence ID" value="WAQ83177.1"/>
    <property type="molecule type" value="Genomic_DNA"/>
</dbReference>
<feature type="compositionally biased region" description="Polar residues" evidence="1">
    <location>
        <begin position="833"/>
        <end position="848"/>
    </location>
</feature>
<feature type="compositionally biased region" description="Polar residues" evidence="1">
    <location>
        <begin position="764"/>
        <end position="774"/>
    </location>
</feature>
<protein>
    <recommendedName>
        <fullName evidence="4">Structure-specific endonuclease subunit SLX4</fullName>
    </recommendedName>
</protein>
<feature type="compositionally biased region" description="Polar residues" evidence="1">
    <location>
        <begin position="995"/>
        <end position="1014"/>
    </location>
</feature>